<evidence type="ECO:0000256" key="1">
    <source>
        <dbReference type="SAM" id="MobiDB-lite"/>
    </source>
</evidence>
<organism evidence="2 3">
    <name type="scientific">Riccia fluitans</name>
    <dbReference type="NCBI Taxonomy" id="41844"/>
    <lineage>
        <taxon>Eukaryota</taxon>
        <taxon>Viridiplantae</taxon>
        <taxon>Streptophyta</taxon>
        <taxon>Embryophyta</taxon>
        <taxon>Marchantiophyta</taxon>
        <taxon>Marchantiopsida</taxon>
        <taxon>Marchantiidae</taxon>
        <taxon>Marchantiales</taxon>
        <taxon>Ricciaceae</taxon>
        <taxon>Riccia</taxon>
    </lineage>
</organism>
<feature type="region of interest" description="Disordered" evidence="1">
    <location>
        <begin position="1"/>
        <end position="37"/>
    </location>
</feature>
<accession>A0ABD1XIY5</accession>
<reference evidence="2 3" key="1">
    <citation type="submission" date="2024-09" db="EMBL/GenBank/DDBJ databases">
        <title>Chromosome-scale assembly of Riccia fluitans.</title>
        <authorList>
            <person name="Paukszto L."/>
            <person name="Sawicki J."/>
            <person name="Karawczyk K."/>
            <person name="Piernik-Szablinska J."/>
            <person name="Szczecinska M."/>
            <person name="Mazdziarz M."/>
        </authorList>
    </citation>
    <scope>NUCLEOTIDE SEQUENCE [LARGE SCALE GENOMIC DNA]</scope>
    <source>
        <strain evidence="2">Rf_01</strain>
        <tissue evidence="2">Aerial parts of the thallus</tissue>
    </source>
</reference>
<dbReference type="Proteomes" id="UP001605036">
    <property type="component" value="Unassembled WGS sequence"/>
</dbReference>
<dbReference type="AlphaFoldDB" id="A0ABD1XIY5"/>
<keyword evidence="3" id="KW-1185">Reference proteome</keyword>
<comment type="caution">
    <text evidence="2">The sequence shown here is derived from an EMBL/GenBank/DDBJ whole genome shotgun (WGS) entry which is preliminary data.</text>
</comment>
<sequence>MYIYQQNSKQESVEPARPAPEVNVTQKRSMDKQQPDNCSLDLDGSTLQELMYFDKLAEPAVSELQLVMISAGPCAEQAPGEIYLRVVLDLLQSWWFGTSFTQLTRLRSGIPMVESEGIALLDAAESSPWDS</sequence>
<feature type="compositionally biased region" description="Polar residues" evidence="1">
    <location>
        <begin position="1"/>
        <end position="10"/>
    </location>
</feature>
<name>A0ABD1XIY5_9MARC</name>
<evidence type="ECO:0000313" key="2">
    <source>
        <dbReference type="EMBL" id="KAL2607498.1"/>
    </source>
</evidence>
<protein>
    <submittedName>
        <fullName evidence="2">Uncharacterized protein</fullName>
    </submittedName>
</protein>
<evidence type="ECO:0000313" key="3">
    <source>
        <dbReference type="Proteomes" id="UP001605036"/>
    </source>
</evidence>
<gene>
    <name evidence="2" type="ORF">R1flu_026071</name>
</gene>
<dbReference type="EMBL" id="JBHFFA010000008">
    <property type="protein sequence ID" value="KAL2607498.1"/>
    <property type="molecule type" value="Genomic_DNA"/>
</dbReference>
<proteinExistence type="predicted"/>